<keyword evidence="3" id="KW-1185">Reference proteome</keyword>
<proteinExistence type="predicted"/>
<dbReference type="Proteomes" id="UP001432011">
    <property type="component" value="Chromosome"/>
</dbReference>
<dbReference type="InterPro" id="IPR001509">
    <property type="entry name" value="Epimerase_deHydtase"/>
</dbReference>
<dbReference type="PANTHER" id="PTHR48079:SF6">
    <property type="entry name" value="NAD(P)-BINDING DOMAIN-CONTAINING PROTEIN-RELATED"/>
    <property type="match status" value="1"/>
</dbReference>
<evidence type="ECO:0000313" key="3">
    <source>
        <dbReference type="Proteomes" id="UP001432011"/>
    </source>
</evidence>
<dbReference type="Pfam" id="PF01370">
    <property type="entry name" value="Epimerase"/>
    <property type="match status" value="1"/>
</dbReference>
<evidence type="ECO:0000259" key="1">
    <source>
        <dbReference type="Pfam" id="PF01370"/>
    </source>
</evidence>
<name>A0ABZ1SQ62_9ACTN</name>
<dbReference type="Gene3D" id="3.40.50.720">
    <property type="entry name" value="NAD(P)-binding Rossmann-like Domain"/>
    <property type="match status" value="1"/>
</dbReference>
<dbReference type="InterPro" id="IPR036291">
    <property type="entry name" value="NAD(P)-bd_dom_sf"/>
</dbReference>
<organism evidence="2 3">
    <name type="scientific">Microbispora hainanensis</name>
    <dbReference type="NCBI Taxonomy" id="568844"/>
    <lineage>
        <taxon>Bacteria</taxon>
        <taxon>Bacillati</taxon>
        <taxon>Actinomycetota</taxon>
        <taxon>Actinomycetes</taxon>
        <taxon>Streptosporangiales</taxon>
        <taxon>Streptosporangiaceae</taxon>
        <taxon>Microbispora</taxon>
    </lineage>
</organism>
<dbReference type="EMBL" id="CP108085">
    <property type="protein sequence ID" value="WUP74464.1"/>
    <property type="molecule type" value="Genomic_DNA"/>
</dbReference>
<dbReference type="PANTHER" id="PTHR48079">
    <property type="entry name" value="PROTEIN YEEZ"/>
    <property type="match status" value="1"/>
</dbReference>
<protein>
    <submittedName>
        <fullName evidence="2">NAD(P)-dependent oxidoreductase</fullName>
    </submittedName>
</protein>
<reference evidence="2" key="1">
    <citation type="submission" date="2022-10" db="EMBL/GenBank/DDBJ databases">
        <title>The complete genomes of actinobacterial strains from the NBC collection.</title>
        <authorList>
            <person name="Joergensen T.S."/>
            <person name="Alvarez Arevalo M."/>
            <person name="Sterndorff E.B."/>
            <person name="Faurdal D."/>
            <person name="Vuksanovic O."/>
            <person name="Mourched A.-S."/>
            <person name="Charusanti P."/>
            <person name="Shaw S."/>
            <person name="Blin K."/>
            <person name="Weber T."/>
        </authorList>
    </citation>
    <scope>NUCLEOTIDE SEQUENCE</scope>
    <source>
        <strain evidence="2">NBC_00254</strain>
    </source>
</reference>
<sequence>MRVLVAGATGVIGERMVPLLTAVGHEVLGLARPGSGTAKLEAAGARVVVADALDRDGVRRAVGKAAPDAVVNMLTAIPAEIDPRHLARDFAVTNRLRTEGTRNLIEAARGARIISQGLAYAYQPGEGMADEDAPLWRTGTPGQFVPVLDALAELERLTTQAGGLVLRLGHLYGPGSIYAPGGSFVRQARAGKVPLVGGGNAVFSFTHADDVATAVAAALDKPDVNGVLNIVDDRPEPLRRWLPELAALLRAPAPKRAPAALARLAVGSWGVAFMNLLRGAANTRARLHLDWRPRYSSVSEGFAAELRDAPAQAA</sequence>
<accession>A0ABZ1SQ62</accession>
<dbReference type="RefSeq" id="WP_328709220.1">
    <property type="nucleotide sequence ID" value="NZ_CP108085.1"/>
</dbReference>
<gene>
    <name evidence="2" type="ORF">OG913_34685</name>
</gene>
<feature type="domain" description="NAD-dependent epimerase/dehydratase" evidence="1">
    <location>
        <begin position="3"/>
        <end position="230"/>
    </location>
</feature>
<dbReference type="SUPFAM" id="SSF51735">
    <property type="entry name" value="NAD(P)-binding Rossmann-fold domains"/>
    <property type="match status" value="1"/>
</dbReference>
<evidence type="ECO:0000313" key="2">
    <source>
        <dbReference type="EMBL" id="WUP74464.1"/>
    </source>
</evidence>
<dbReference type="InterPro" id="IPR051783">
    <property type="entry name" value="NAD(P)-dependent_oxidoreduct"/>
</dbReference>